<dbReference type="InterPro" id="IPR018247">
    <property type="entry name" value="EF_Hand_1_Ca_BS"/>
</dbReference>
<feature type="compositionally biased region" description="Polar residues" evidence="7">
    <location>
        <begin position="226"/>
        <end position="236"/>
    </location>
</feature>
<dbReference type="InterPro" id="IPR002048">
    <property type="entry name" value="EF_hand_dom"/>
</dbReference>
<feature type="region of interest" description="Disordered" evidence="7">
    <location>
        <begin position="203"/>
        <end position="243"/>
    </location>
</feature>
<sequence length="243" mass="27507">MGQKQAKLRQEVVDELISQTAFTESEVQDWYKGFLKDCPTGQLTLEELKQIYSKFFPYGEPSRFAEHVFRSFDRNHDGVIDFREFLSTISVTSRGDLNAKLRWAFTMYDLDSDGFISRQDLCDVLSSIYALIGSTIKLPEDETTPERRLDKIFNQMDVDHDGRLSFDEFADGLKSDKLLFQLLTMNVQSRSSMDQPEDVETISNGIQEQPIRTGEMGSLLEDGSRKSSAPGTNVDVSNGLVAS</sequence>
<proteinExistence type="inferred from homology"/>
<dbReference type="GO" id="GO:0005509">
    <property type="term" value="F:calcium ion binding"/>
    <property type="evidence" value="ECO:0007669"/>
    <property type="project" value="InterPro"/>
</dbReference>
<keyword evidence="10" id="KW-1185">Reference proteome</keyword>
<reference evidence="9 10" key="1">
    <citation type="journal article" date="2019" name="Gigascience">
        <title>Whole-genome sequence of the oriental lung fluke Paragonimus westermani.</title>
        <authorList>
            <person name="Oey H."/>
            <person name="Zakrzewski M."/>
            <person name="Narain K."/>
            <person name="Devi K.R."/>
            <person name="Agatsuma T."/>
            <person name="Nawaratna S."/>
            <person name="Gobert G.N."/>
            <person name="Jones M.K."/>
            <person name="Ragan M.A."/>
            <person name="McManus D.P."/>
            <person name="Krause L."/>
        </authorList>
    </citation>
    <scope>NUCLEOTIDE SEQUENCE [LARGE SCALE GENOMIC DNA]</scope>
    <source>
        <strain evidence="9 10">IND2009</strain>
    </source>
</reference>
<dbReference type="EMBL" id="QNGE01002899">
    <property type="protein sequence ID" value="KAA3674813.1"/>
    <property type="molecule type" value="Genomic_DNA"/>
</dbReference>
<evidence type="ECO:0000313" key="9">
    <source>
        <dbReference type="EMBL" id="KAA3674813.1"/>
    </source>
</evidence>
<dbReference type="PANTHER" id="PTHR23055">
    <property type="entry name" value="CALCIUM BINDING PROTEINS"/>
    <property type="match status" value="1"/>
</dbReference>
<dbReference type="PRINTS" id="PR00450">
    <property type="entry name" value="RECOVERIN"/>
</dbReference>
<evidence type="ECO:0000256" key="5">
    <source>
        <dbReference type="ARBA" id="ARBA00022837"/>
    </source>
</evidence>
<dbReference type="Pfam" id="PF13202">
    <property type="entry name" value="EF-hand_5"/>
    <property type="match status" value="1"/>
</dbReference>
<dbReference type="PANTHER" id="PTHR23055:SF178">
    <property type="entry name" value="NEUROCALCIN HOMOLOG"/>
    <property type="match status" value="1"/>
</dbReference>
<keyword evidence="2" id="KW-0519">Myristate</keyword>
<evidence type="ECO:0000256" key="6">
    <source>
        <dbReference type="ARBA" id="ARBA00023288"/>
    </source>
</evidence>
<keyword evidence="4" id="KW-0677">Repeat</keyword>
<organism evidence="9 10">
    <name type="scientific">Paragonimus westermani</name>
    <dbReference type="NCBI Taxonomy" id="34504"/>
    <lineage>
        <taxon>Eukaryota</taxon>
        <taxon>Metazoa</taxon>
        <taxon>Spiralia</taxon>
        <taxon>Lophotrochozoa</taxon>
        <taxon>Platyhelminthes</taxon>
        <taxon>Trematoda</taxon>
        <taxon>Digenea</taxon>
        <taxon>Plagiorchiida</taxon>
        <taxon>Troglotremata</taxon>
        <taxon>Troglotrematidae</taxon>
        <taxon>Paragonimus</taxon>
    </lineage>
</organism>
<evidence type="ECO:0000259" key="8">
    <source>
        <dbReference type="PROSITE" id="PS50222"/>
    </source>
</evidence>
<evidence type="ECO:0000256" key="1">
    <source>
        <dbReference type="ARBA" id="ARBA00006049"/>
    </source>
</evidence>
<dbReference type="InterPro" id="IPR011992">
    <property type="entry name" value="EF-hand-dom_pair"/>
</dbReference>
<evidence type="ECO:0000256" key="7">
    <source>
        <dbReference type="SAM" id="MobiDB-lite"/>
    </source>
</evidence>
<dbReference type="Proteomes" id="UP000324629">
    <property type="component" value="Unassembled WGS sequence"/>
</dbReference>
<feature type="domain" description="EF-hand" evidence="8">
    <location>
        <begin position="60"/>
        <end position="95"/>
    </location>
</feature>
<dbReference type="PROSITE" id="PS00018">
    <property type="entry name" value="EF_HAND_1"/>
    <property type="match status" value="3"/>
</dbReference>
<evidence type="ECO:0000256" key="2">
    <source>
        <dbReference type="ARBA" id="ARBA00022707"/>
    </source>
</evidence>
<dbReference type="AlphaFoldDB" id="A0A5J4NH52"/>
<feature type="domain" description="EF-hand" evidence="8">
    <location>
        <begin position="144"/>
        <end position="179"/>
    </location>
</feature>
<keyword evidence="5" id="KW-0106">Calcium</keyword>
<evidence type="ECO:0000313" key="10">
    <source>
        <dbReference type="Proteomes" id="UP000324629"/>
    </source>
</evidence>
<name>A0A5J4NH52_9TREM</name>
<comment type="similarity">
    <text evidence="1">Belongs to the recoverin family.</text>
</comment>
<comment type="caution">
    <text evidence="9">The sequence shown here is derived from an EMBL/GenBank/DDBJ whole genome shotgun (WGS) entry which is preliminary data.</text>
</comment>
<dbReference type="PROSITE" id="PS50222">
    <property type="entry name" value="EF_HAND_2"/>
    <property type="match status" value="3"/>
</dbReference>
<evidence type="ECO:0000256" key="4">
    <source>
        <dbReference type="ARBA" id="ARBA00022737"/>
    </source>
</evidence>
<dbReference type="SUPFAM" id="SSF47473">
    <property type="entry name" value="EF-hand"/>
    <property type="match status" value="1"/>
</dbReference>
<protein>
    <recommendedName>
        <fullName evidence="8">EF-hand domain-containing protein</fullName>
    </recommendedName>
</protein>
<dbReference type="Pfam" id="PF13499">
    <property type="entry name" value="EF-hand_7"/>
    <property type="match status" value="1"/>
</dbReference>
<dbReference type="InterPro" id="IPR028846">
    <property type="entry name" value="Recoverin"/>
</dbReference>
<keyword evidence="6" id="KW-0449">Lipoprotein</keyword>
<dbReference type="FunFam" id="1.10.238.10:FF:000009">
    <property type="entry name" value="Visinin-like protein 1"/>
    <property type="match status" value="1"/>
</dbReference>
<evidence type="ECO:0000256" key="3">
    <source>
        <dbReference type="ARBA" id="ARBA00022723"/>
    </source>
</evidence>
<dbReference type="CDD" id="cd00051">
    <property type="entry name" value="EFh"/>
    <property type="match status" value="2"/>
</dbReference>
<keyword evidence="3" id="KW-0479">Metal-binding</keyword>
<dbReference type="Gene3D" id="1.10.238.10">
    <property type="entry name" value="EF-hand"/>
    <property type="match status" value="1"/>
</dbReference>
<accession>A0A5J4NH52</accession>
<gene>
    <name evidence="9" type="ORF">DEA37_0003840</name>
</gene>
<feature type="domain" description="EF-hand" evidence="8">
    <location>
        <begin position="96"/>
        <end position="131"/>
    </location>
</feature>
<dbReference type="SMART" id="SM00054">
    <property type="entry name" value="EFh"/>
    <property type="match status" value="3"/>
</dbReference>